<dbReference type="Proteomes" id="UP000004416">
    <property type="component" value="Unassembled WGS sequence"/>
</dbReference>
<comment type="caution">
    <text evidence="1">The sequence shown here is derived from an EMBL/GenBank/DDBJ whole genome shotgun (WGS) entry which is preliminary data.</text>
</comment>
<dbReference type="EMBL" id="AFZX01000019">
    <property type="protein sequence ID" value="EHL08572.1"/>
    <property type="molecule type" value="Genomic_DNA"/>
</dbReference>
<proteinExistence type="predicted"/>
<evidence type="ECO:0000313" key="2">
    <source>
        <dbReference type="Proteomes" id="UP000004416"/>
    </source>
</evidence>
<dbReference type="HOGENOM" id="CLU_3079140_0_0_9"/>
<name>G9XI89_DESHA</name>
<organism evidence="1 2">
    <name type="scientific">Desulfitobacterium hafniense DP7</name>
    <dbReference type="NCBI Taxonomy" id="537010"/>
    <lineage>
        <taxon>Bacteria</taxon>
        <taxon>Bacillati</taxon>
        <taxon>Bacillota</taxon>
        <taxon>Clostridia</taxon>
        <taxon>Eubacteriales</taxon>
        <taxon>Desulfitobacteriaceae</taxon>
        <taxon>Desulfitobacterium</taxon>
    </lineage>
</organism>
<accession>G9XI89</accession>
<sequence>MEAQGLEGLSGIFPSEKEKLKPKIGFPVLRLQFFLNYIPTGKYHGGEPGAKP</sequence>
<reference evidence="1 2" key="1">
    <citation type="submission" date="2011-08" db="EMBL/GenBank/DDBJ databases">
        <authorList>
            <person name="Weinstock G."/>
            <person name="Sodergren E."/>
            <person name="Clifton S."/>
            <person name="Fulton L."/>
            <person name="Fulton B."/>
            <person name="Courtney L."/>
            <person name="Fronick C."/>
            <person name="Harrison M."/>
            <person name="Strong C."/>
            <person name="Farmer C."/>
            <person name="Delahaunty K."/>
            <person name="Markovic C."/>
            <person name="Hall O."/>
            <person name="Minx P."/>
            <person name="Tomlinson C."/>
            <person name="Mitreva M."/>
            <person name="Hou S."/>
            <person name="Chen J."/>
            <person name="Wollam A."/>
            <person name="Pepin K.H."/>
            <person name="Johnson M."/>
            <person name="Bhonagiri V."/>
            <person name="Zhang X."/>
            <person name="Suruliraj S."/>
            <person name="Warren W."/>
            <person name="Chinwalla A."/>
            <person name="Mardis E.R."/>
            <person name="Wilson R.K."/>
        </authorList>
    </citation>
    <scope>NUCLEOTIDE SEQUENCE [LARGE SCALE GENOMIC DNA]</scope>
    <source>
        <strain evidence="1 2">DP7</strain>
    </source>
</reference>
<evidence type="ECO:0000313" key="1">
    <source>
        <dbReference type="EMBL" id="EHL08572.1"/>
    </source>
</evidence>
<protein>
    <submittedName>
        <fullName evidence="1">Uncharacterized protein</fullName>
    </submittedName>
</protein>
<gene>
    <name evidence="1" type="ORF">HMPREF0322_00665</name>
</gene>
<dbReference type="AlphaFoldDB" id="G9XI89"/>